<evidence type="ECO:0008006" key="7">
    <source>
        <dbReference type="Google" id="ProtNLM"/>
    </source>
</evidence>
<dbReference type="PRINTS" id="PR00131">
    <property type="entry name" value="GLHYDRLASE1"/>
</dbReference>
<evidence type="ECO:0000313" key="5">
    <source>
        <dbReference type="EMBL" id="RSH90093.1"/>
    </source>
</evidence>
<evidence type="ECO:0000256" key="3">
    <source>
        <dbReference type="ARBA" id="ARBA00023295"/>
    </source>
</evidence>
<evidence type="ECO:0000256" key="2">
    <source>
        <dbReference type="ARBA" id="ARBA00022801"/>
    </source>
</evidence>
<accession>A0A427YGE5</accession>
<dbReference type="GO" id="GO:0008422">
    <property type="term" value="F:beta-glucosidase activity"/>
    <property type="evidence" value="ECO:0007669"/>
    <property type="project" value="TreeGrafter"/>
</dbReference>
<dbReference type="OrthoDB" id="65569at2759"/>
<dbReference type="PANTHER" id="PTHR10353:SF36">
    <property type="entry name" value="LP05116P"/>
    <property type="match status" value="1"/>
</dbReference>
<dbReference type="EMBL" id="RSCD01000011">
    <property type="protein sequence ID" value="RSH90093.1"/>
    <property type="molecule type" value="Genomic_DNA"/>
</dbReference>
<evidence type="ECO:0000313" key="6">
    <source>
        <dbReference type="Proteomes" id="UP000279259"/>
    </source>
</evidence>
<keyword evidence="3" id="KW-0326">Glycosidase</keyword>
<name>A0A427YGE5_9TREE</name>
<gene>
    <name evidence="5" type="ORF">EHS25_001426</name>
</gene>
<dbReference type="GO" id="GO:0005975">
    <property type="term" value="P:carbohydrate metabolic process"/>
    <property type="evidence" value="ECO:0007669"/>
    <property type="project" value="InterPro"/>
</dbReference>
<dbReference type="InterPro" id="IPR001360">
    <property type="entry name" value="Glyco_hydro_1"/>
</dbReference>
<dbReference type="AlphaFoldDB" id="A0A427YGE5"/>
<dbReference type="STRING" id="1890683.A0A427YGE5"/>
<sequence>MSPAQAILSDPTLKACLPSSFLYGAASASHQIEGCIDADGKGRNVWDEILKDKKGENGEDACNSYEMWREDVGLLKEYGCGTYRFSISWARIRPQGDKTDKVNEKGIAYYSDLIDALLEAGIQPCITIFHWDHPQALEDRYGSFSSPEIVDDFVNFARVLFERLGDRCKYWITINEPHIFTMLSSMTYMKDRWNKETDYAKLAKTLLLCHAKTVDLYRREFQPTQSGKIGITLNCDWAEPIDDSPAAKEAAQVTLDLVMGLYADPVYLGKFPDSLKSEFGEHAPSFTGEEWALVKGSSEFFGLNHYGTSYTTGERLDRATASPVEYAFGRTKRVYEKDGKLIGTKGENGHPYDVPWGFRKLLRYIHARYTGPLGLAIYVTENGFPVEGEGKLSIDEAVNDTLRQTYYAGYVEQLLRAVKEDGIDMGGYMAWSLLDNLEWVFGYGPRFGITVVERDNGFKRTPKKSAYLLRDVFRYALGGK</sequence>
<evidence type="ECO:0000256" key="1">
    <source>
        <dbReference type="ARBA" id="ARBA00010838"/>
    </source>
</evidence>
<comment type="caution">
    <text evidence="5">The sequence shown here is derived from an EMBL/GenBank/DDBJ whole genome shotgun (WGS) entry which is preliminary data.</text>
</comment>
<dbReference type="Pfam" id="PF00232">
    <property type="entry name" value="Glyco_hydro_1"/>
    <property type="match status" value="1"/>
</dbReference>
<dbReference type="Proteomes" id="UP000279259">
    <property type="component" value="Unassembled WGS sequence"/>
</dbReference>
<proteinExistence type="inferred from homology"/>
<keyword evidence="6" id="KW-1185">Reference proteome</keyword>
<protein>
    <recommendedName>
        <fullName evidence="7">Beta-glucosidase 1B</fullName>
    </recommendedName>
</protein>
<dbReference type="SUPFAM" id="SSF51445">
    <property type="entry name" value="(Trans)glycosidases"/>
    <property type="match status" value="1"/>
</dbReference>
<reference evidence="5 6" key="1">
    <citation type="submission" date="2018-11" db="EMBL/GenBank/DDBJ databases">
        <title>Genome sequence of Saitozyma podzolica DSM 27192.</title>
        <authorList>
            <person name="Aliyu H."/>
            <person name="Gorte O."/>
            <person name="Ochsenreither K."/>
        </authorList>
    </citation>
    <scope>NUCLEOTIDE SEQUENCE [LARGE SCALE GENOMIC DNA]</scope>
    <source>
        <strain evidence="5 6">DSM 27192</strain>
    </source>
</reference>
<keyword evidence="2" id="KW-0378">Hydrolase</keyword>
<comment type="similarity">
    <text evidence="1 4">Belongs to the glycosyl hydrolase 1 family.</text>
</comment>
<dbReference type="Gene3D" id="3.20.20.80">
    <property type="entry name" value="Glycosidases"/>
    <property type="match status" value="1"/>
</dbReference>
<dbReference type="InterPro" id="IPR017853">
    <property type="entry name" value="GH"/>
</dbReference>
<organism evidence="5 6">
    <name type="scientific">Saitozyma podzolica</name>
    <dbReference type="NCBI Taxonomy" id="1890683"/>
    <lineage>
        <taxon>Eukaryota</taxon>
        <taxon>Fungi</taxon>
        <taxon>Dikarya</taxon>
        <taxon>Basidiomycota</taxon>
        <taxon>Agaricomycotina</taxon>
        <taxon>Tremellomycetes</taxon>
        <taxon>Tremellales</taxon>
        <taxon>Trimorphomycetaceae</taxon>
        <taxon>Saitozyma</taxon>
    </lineage>
</organism>
<evidence type="ECO:0000256" key="4">
    <source>
        <dbReference type="RuleBase" id="RU003690"/>
    </source>
</evidence>
<dbReference type="PANTHER" id="PTHR10353">
    <property type="entry name" value="GLYCOSYL HYDROLASE"/>
    <property type="match status" value="1"/>
</dbReference>